<dbReference type="Pfam" id="PF13857">
    <property type="entry name" value="Ank_5"/>
    <property type="match status" value="1"/>
</dbReference>
<feature type="repeat" description="ANK" evidence="3">
    <location>
        <begin position="1049"/>
        <end position="1070"/>
    </location>
</feature>
<feature type="repeat" description="ANK" evidence="3">
    <location>
        <begin position="1015"/>
        <end position="1039"/>
    </location>
</feature>
<feature type="repeat" description="ANK" evidence="3">
    <location>
        <begin position="981"/>
        <end position="1005"/>
    </location>
</feature>
<feature type="repeat" description="ANK" evidence="3">
    <location>
        <begin position="1524"/>
        <end position="1548"/>
    </location>
</feature>
<keyword evidence="2 3" id="KW-0040">ANK repeat</keyword>
<dbReference type="Proteomes" id="UP000233524">
    <property type="component" value="Unassembled WGS sequence"/>
</dbReference>
<dbReference type="InterPro" id="IPR027417">
    <property type="entry name" value="P-loop_NTPase"/>
</dbReference>
<evidence type="ECO:0000313" key="7">
    <source>
        <dbReference type="Proteomes" id="UP000233524"/>
    </source>
</evidence>
<dbReference type="Pfam" id="PF13637">
    <property type="entry name" value="Ank_4"/>
    <property type="match status" value="4"/>
</dbReference>
<feature type="repeat" description="ANK" evidence="3">
    <location>
        <begin position="1660"/>
        <end position="1684"/>
    </location>
</feature>
<dbReference type="Pfam" id="PF24883">
    <property type="entry name" value="NPHP3_N"/>
    <property type="match status" value="1"/>
</dbReference>
<protein>
    <recommendedName>
        <fullName evidence="5">Nephrocystin 3-like N-terminal domain-containing protein</fullName>
    </recommendedName>
</protein>
<dbReference type="VEuPathDB" id="FungiDB:jhhlp_003395"/>
<feature type="repeat" description="ANK" evidence="3">
    <location>
        <begin position="1388"/>
        <end position="1412"/>
    </location>
</feature>
<evidence type="ECO:0000256" key="4">
    <source>
        <dbReference type="SAM" id="MobiDB-lite"/>
    </source>
</evidence>
<dbReference type="STRING" id="41688.A0A2N3N8K9"/>
<dbReference type="OrthoDB" id="7464126at2759"/>
<organism evidence="6 7">
    <name type="scientific">Lomentospora prolificans</name>
    <dbReference type="NCBI Taxonomy" id="41688"/>
    <lineage>
        <taxon>Eukaryota</taxon>
        <taxon>Fungi</taxon>
        <taxon>Dikarya</taxon>
        <taxon>Ascomycota</taxon>
        <taxon>Pezizomycotina</taxon>
        <taxon>Sordariomycetes</taxon>
        <taxon>Hypocreomycetidae</taxon>
        <taxon>Microascales</taxon>
        <taxon>Microascaceae</taxon>
        <taxon>Lomentospora</taxon>
    </lineage>
</organism>
<feature type="repeat" description="ANK" evidence="3">
    <location>
        <begin position="1490"/>
        <end position="1514"/>
    </location>
</feature>
<dbReference type="Gene3D" id="1.25.40.20">
    <property type="entry name" value="Ankyrin repeat-containing domain"/>
    <property type="match status" value="7"/>
</dbReference>
<dbReference type="SUPFAM" id="SSF53474">
    <property type="entry name" value="alpha/beta-Hydrolases"/>
    <property type="match status" value="1"/>
</dbReference>
<name>A0A2N3N8K9_9PEZI</name>
<dbReference type="Gene3D" id="3.40.50.300">
    <property type="entry name" value="P-loop containing nucleotide triphosphate hydrolases"/>
    <property type="match status" value="1"/>
</dbReference>
<dbReference type="InterPro" id="IPR036770">
    <property type="entry name" value="Ankyrin_rpt-contain_sf"/>
</dbReference>
<evidence type="ECO:0000256" key="3">
    <source>
        <dbReference type="PROSITE-ProRule" id="PRU00023"/>
    </source>
</evidence>
<dbReference type="SUPFAM" id="SSF52540">
    <property type="entry name" value="P-loop containing nucleoside triphosphate hydrolases"/>
    <property type="match status" value="1"/>
</dbReference>
<dbReference type="InterPro" id="IPR056884">
    <property type="entry name" value="NPHP3-like_N"/>
</dbReference>
<dbReference type="Pfam" id="PF00023">
    <property type="entry name" value="Ank"/>
    <property type="match status" value="1"/>
</dbReference>
<feature type="repeat" description="ANK" evidence="3">
    <location>
        <begin position="1592"/>
        <end position="1616"/>
    </location>
</feature>
<keyword evidence="1" id="KW-0677">Repeat</keyword>
<dbReference type="PROSITE" id="PS50297">
    <property type="entry name" value="ANK_REP_REGION"/>
    <property type="match status" value="14"/>
</dbReference>
<accession>A0A2N3N8K9</accession>
<dbReference type="PANTHER" id="PTHR24198">
    <property type="entry name" value="ANKYRIN REPEAT AND PROTEIN KINASE DOMAIN-CONTAINING PROTEIN"/>
    <property type="match status" value="1"/>
</dbReference>
<evidence type="ECO:0000256" key="1">
    <source>
        <dbReference type="ARBA" id="ARBA00022737"/>
    </source>
</evidence>
<feature type="repeat" description="ANK" evidence="3">
    <location>
        <begin position="947"/>
        <end position="971"/>
    </location>
</feature>
<dbReference type="SMART" id="SM00248">
    <property type="entry name" value="ANK"/>
    <property type="match status" value="22"/>
</dbReference>
<keyword evidence="7" id="KW-1185">Reference proteome</keyword>
<dbReference type="PROSITE" id="PS50088">
    <property type="entry name" value="ANK_REPEAT"/>
    <property type="match status" value="14"/>
</dbReference>
<evidence type="ECO:0000313" key="6">
    <source>
        <dbReference type="EMBL" id="PKS08786.1"/>
    </source>
</evidence>
<feature type="repeat" description="ANK" evidence="3">
    <location>
        <begin position="1558"/>
        <end position="1582"/>
    </location>
</feature>
<feature type="repeat" description="ANK" evidence="3">
    <location>
        <begin position="1218"/>
        <end position="1242"/>
    </location>
</feature>
<feature type="repeat" description="ANK" evidence="3">
    <location>
        <begin position="1184"/>
        <end position="1205"/>
    </location>
</feature>
<dbReference type="PANTHER" id="PTHR24198:SF165">
    <property type="entry name" value="ANKYRIN REPEAT-CONTAINING PROTEIN-RELATED"/>
    <property type="match status" value="1"/>
</dbReference>
<proteinExistence type="predicted"/>
<feature type="domain" description="Nephrocystin 3-like N-terminal" evidence="5">
    <location>
        <begin position="440"/>
        <end position="614"/>
    </location>
</feature>
<comment type="caution">
    <text evidence="6">The sequence shown here is derived from an EMBL/GenBank/DDBJ whole genome shotgun (WGS) entry which is preliminary data.</text>
</comment>
<dbReference type="SUPFAM" id="SSF48403">
    <property type="entry name" value="Ankyrin repeat"/>
    <property type="match status" value="2"/>
</dbReference>
<feature type="region of interest" description="Disordered" evidence="4">
    <location>
        <begin position="73"/>
        <end position="115"/>
    </location>
</feature>
<dbReference type="InterPro" id="IPR002110">
    <property type="entry name" value="Ankyrin_rpt"/>
</dbReference>
<feature type="compositionally biased region" description="Pro residues" evidence="4">
    <location>
        <begin position="85"/>
        <end position="100"/>
    </location>
</feature>
<feature type="repeat" description="ANK" evidence="3">
    <location>
        <begin position="1117"/>
        <end position="1141"/>
    </location>
</feature>
<dbReference type="InParanoid" id="A0A2N3N8K9"/>
<evidence type="ECO:0000259" key="5">
    <source>
        <dbReference type="Pfam" id="PF24883"/>
    </source>
</evidence>
<feature type="repeat" description="ANK" evidence="3">
    <location>
        <begin position="1320"/>
        <end position="1344"/>
    </location>
</feature>
<sequence length="1720" mass="190200">MNLGSASTSGMCGIESEYMRLASRESLLEGLLKYEIVESAHISHLSGPPDKASFENSGVRLQLINMEKIRRRLRRKKPQETYDEPAPPDVPLAADPPPTSSFPDKGKVLPNASRDPGLRYAPLGPDNLPPLPFPNGVKVSQDCPDATVDICFIHGLTGDRDKTWTAEGESKPWIEILLPPVLPKARILTYGYDADVVRKGGVTNNRLLDHATNFLNDLTTDRRAANASCRPIIFVAHSLGGLVCKEALLSSRNHPEIHLRDVFKYTKGVIFMGTPHKGSWMAKWAMIPATAVGLMKGTNKSLLEVLETNNQFLESIQVRFLAMIREQREGGRPLEITCFYEELHLSAVVKQVVSKESATFDGYSLISIPANHRDMVRFDSTENIGFKRLLGELTRWESELVAKLDETPIKLSQDCQGCLKSLAFPQMESRSLDIDHAIEGTCKWLLGHHTYKRWQDRDQGLLWIKGKPGSGKSTLLKYALSNWRAHPGDLVLSFFFHGRGDELQKTPLGLFRSLLHQVLRQVPASLLDLLDTFNKRCKEFGQPGENWQWHPKEAWHFFESCLLKVLKDRSIWLFVDALDEGGQENAVDLAAKFKSLFQVLSSPGSRFHIFFTCRHYPILDPYCEFEICLEDENTEDISTYVDNQLSVVHALASSTIPALITNRARGVFMWARLVVKQVLDSDRDGKSLETIEEEISLIHQDLDELYQDLIRGMGLASLQLIQWICFATRPLSLDELRWAMAIEADRPCASLKEYWRGEVQTLSCGLAEVIISNDSLSGRSVTKTQAKAKVVQFIHQSVKDFFVDKGLLVLDRSLPLISAAIGAAHYRLSRICIRYLAMKEISQSKSYDWKVFPFLRYAVVSWTLHITECDARGKGQDDLLELFTWPSNDLVELWVHIYRINAEYSKDCPSKGTTLIHVMAGRGVLGPLMTMLQLTDHAREFDAKDMDGRTPLLYAAKNGHEGVIKLLLATGKVDIDLKDMDGRTPLSYAAWNGHEGIVKLLLTTGKVDIDSKGNNGRTPLSYAAGNGYEDIVKLLLAIGKVDIDLKNNYGRTPLSYAAEYGHEGIVKLLLATDKVDIDSKDMDGRTPLSYAAGNSNEGIAKLLFTTGKVDINSKGNNGRTPLSYAAEYGHEGIVKLLLDTGKVDINSKDKYGRTPLSYADFDHEGVIKLLLATGKVDINLKDKYGRTPLLYAAGNGYEGIVKLLLAISEVDINSKDMDGRTPLSYAAWNGHEGIVKLLLATGKVDIDLKDNYGRTPLSYTAGNSHEDTINLLLATCKVDVNSKDMDSQTPLSYAAGNGCEGIVKLLLTIGKVDIDSKDLDRRTPLLYAAKNGHEGVIKLLLTTGKVDIDLKDNNGRILLSYAAENGHEGVIKLLLAIGKVDINLKDLDRRTPLLYAAKNGHEGVIKLLLATGKVDINSKDLGRRTPLLYAAENSHEGVIKLLLATGKVDIDLKDNNSRTLLSYAAENGHEGVIKLLLATGKVDINSKDLGRRTPLLYAAENGHEGVIKLLLATGKVDINSKDLGRRTPLLYAAENGHEGVIKLLLDIGKVDINLKDLGRRTPLLYAAKNGHEGVIKLLLATGKVDINSKDLGRRTPLLYAAENGHEGVIKLLLAIGKVDINSKDLGHRTPLLYAAKNSHEGVIKLLLDTGKVDINSKDLDGRTPLLYAAENGHEGVIKLLLATGKVDINLKDKYGRTLLSYAAGNGYEGIVKLLESYTQS</sequence>
<evidence type="ECO:0000256" key="2">
    <source>
        <dbReference type="ARBA" id="ARBA00023043"/>
    </source>
</evidence>
<dbReference type="Pfam" id="PF12796">
    <property type="entry name" value="Ank_2"/>
    <property type="match status" value="4"/>
</dbReference>
<dbReference type="InterPro" id="IPR029058">
    <property type="entry name" value="AB_hydrolase_fold"/>
</dbReference>
<gene>
    <name evidence="6" type="ORF">jhhlp_003395</name>
</gene>
<reference evidence="6 7" key="1">
    <citation type="journal article" date="2017" name="G3 (Bethesda)">
        <title>First Draft Genome Sequence of the Pathogenic Fungus Lomentospora prolificans (Formerly Scedosporium prolificans).</title>
        <authorList>
            <person name="Luo R."/>
            <person name="Zimin A."/>
            <person name="Workman R."/>
            <person name="Fan Y."/>
            <person name="Pertea G."/>
            <person name="Grossman N."/>
            <person name="Wear M.P."/>
            <person name="Jia B."/>
            <person name="Miller H."/>
            <person name="Casadevall A."/>
            <person name="Timp W."/>
            <person name="Zhang S.X."/>
            <person name="Salzberg S.L."/>
        </authorList>
    </citation>
    <scope>NUCLEOTIDE SEQUENCE [LARGE SCALE GENOMIC DNA]</scope>
    <source>
        <strain evidence="6 7">JHH-5317</strain>
    </source>
</reference>
<dbReference type="EMBL" id="NLAX01000010">
    <property type="protein sequence ID" value="PKS08786.1"/>
    <property type="molecule type" value="Genomic_DNA"/>
</dbReference>
<dbReference type="Gene3D" id="3.40.50.1820">
    <property type="entry name" value="alpha/beta hydrolase"/>
    <property type="match status" value="1"/>
</dbReference>